<feature type="compositionally biased region" description="Low complexity" evidence="1">
    <location>
        <begin position="133"/>
        <end position="148"/>
    </location>
</feature>
<keyword evidence="2" id="KW-0812">Transmembrane</keyword>
<protein>
    <submittedName>
        <fullName evidence="3">F-box domain protein</fullName>
    </submittedName>
</protein>
<name>A0AAD5RSA2_9PEZI</name>
<organism evidence="3 4">
    <name type="scientific">Zalerion maritima</name>
    <dbReference type="NCBI Taxonomy" id="339359"/>
    <lineage>
        <taxon>Eukaryota</taxon>
        <taxon>Fungi</taxon>
        <taxon>Dikarya</taxon>
        <taxon>Ascomycota</taxon>
        <taxon>Pezizomycotina</taxon>
        <taxon>Sordariomycetes</taxon>
        <taxon>Lulworthiomycetidae</taxon>
        <taxon>Lulworthiales</taxon>
        <taxon>Lulworthiaceae</taxon>
        <taxon>Zalerion</taxon>
    </lineage>
</organism>
<keyword evidence="4" id="KW-1185">Reference proteome</keyword>
<proteinExistence type="predicted"/>
<feature type="region of interest" description="Disordered" evidence="1">
    <location>
        <begin position="19"/>
        <end position="38"/>
    </location>
</feature>
<accession>A0AAD5RSA2</accession>
<evidence type="ECO:0000256" key="1">
    <source>
        <dbReference type="SAM" id="MobiDB-lite"/>
    </source>
</evidence>
<feature type="transmembrane region" description="Helical" evidence="2">
    <location>
        <begin position="312"/>
        <end position="332"/>
    </location>
</feature>
<gene>
    <name evidence="3" type="ORF">MKZ38_000957</name>
</gene>
<keyword evidence="2" id="KW-1133">Transmembrane helix</keyword>
<dbReference type="AlphaFoldDB" id="A0AAD5RSA2"/>
<sequence>MRNATVCFSQVLATVTKEQEKGSSSKLQNPNKPASRCSGALPSTLLHSSYSFAKKSGDLPVTTLTSNLGGLKSCVSSARRLPVNLIYPTFKTSRSALFLRRPAHHHHQIMDSLLRFRGQAATPAAADTKLGVSPSSIPEQSSSPSCNNKLTTTATTTISPVSSNLFTTTSSTPSTPLKPPPSLLTLPPELHLLISQQLIYPDALSLKHTSRYFYYAVHTGVNLKVDWLLQRRRLHLDCPNNEKCELGSDLRFCRGSVRLLMQRRREHMECESRPGLGCLVYGTSVCTHRRTLGERWKQWMRRRLSVTMTVELWWLLVLCVVLLLPGLLAWVLW</sequence>
<reference evidence="3" key="1">
    <citation type="submission" date="2022-07" db="EMBL/GenBank/DDBJ databases">
        <title>Draft genome sequence of Zalerion maritima ATCC 34329, a (micro)plastics degrading marine fungus.</title>
        <authorList>
            <person name="Paco A."/>
            <person name="Goncalves M.F.M."/>
            <person name="Rocha-Santos T.A.P."/>
            <person name="Alves A."/>
        </authorList>
    </citation>
    <scope>NUCLEOTIDE SEQUENCE</scope>
    <source>
        <strain evidence="3">ATCC 34329</strain>
    </source>
</reference>
<keyword evidence="2" id="KW-0472">Membrane</keyword>
<comment type="caution">
    <text evidence="3">The sequence shown here is derived from an EMBL/GenBank/DDBJ whole genome shotgun (WGS) entry which is preliminary data.</text>
</comment>
<evidence type="ECO:0000313" key="3">
    <source>
        <dbReference type="EMBL" id="KAJ2902159.1"/>
    </source>
</evidence>
<dbReference type="Proteomes" id="UP001201980">
    <property type="component" value="Unassembled WGS sequence"/>
</dbReference>
<dbReference type="EMBL" id="JAKWBI020000122">
    <property type="protein sequence ID" value="KAJ2902159.1"/>
    <property type="molecule type" value="Genomic_DNA"/>
</dbReference>
<feature type="region of interest" description="Disordered" evidence="1">
    <location>
        <begin position="125"/>
        <end position="148"/>
    </location>
</feature>
<evidence type="ECO:0000313" key="4">
    <source>
        <dbReference type="Proteomes" id="UP001201980"/>
    </source>
</evidence>
<evidence type="ECO:0000256" key="2">
    <source>
        <dbReference type="SAM" id="Phobius"/>
    </source>
</evidence>